<sequence>MALKASTNQRDLIHMKNDEFCQNHPHEYDEEIDETEKDLIENYLYLTQHCGVVRHSPTTSVLDTIQQQQQHNHHQNRNQSVFSRQITWATENHPLNYDRSFHLSQSRLSLNDFNNSYHKEEHPDISRIPPTIYYNVDDNESGDRSFSLVKLFARMKASMKHDRRYKRQAKHELLHEEDTHEWVELTKNIRSVLTKALLPDGGYDAILRQRRASHNRRNSQKKSIEYNPVLSKDIEEDEEKINIEIDDEMNTEGSEEFDQIIWNTFLNCSRGFNYRRCAVCKTVDRQQYQGQLVYIYGIANNILIDENLKASGLG</sequence>
<dbReference type="EMBL" id="CAJNRE010002320">
    <property type="protein sequence ID" value="CAF1974374.1"/>
    <property type="molecule type" value="Genomic_DNA"/>
</dbReference>
<dbReference type="Proteomes" id="UP000663855">
    <property type="component" value="Unassembled WGS sequence"/>
</dbReference>
<dbReference type="EMBL" id="CAJNOV010008348">
    <property type="protein sequence ID" value="CAF1320462.1"/>
    <property type="molecule type" value="Genomic_DNA"/>
</dbReference>
<dbReference type="Proteomes" id="UP000663824">
    <property type="component" value="Unassembled WGS sequence"/>
</dbReference>
<evidence type="ECO:0000313" key="2">
    <source>
        <dbReference type="EMBL" id="CAF1974374.1"/>
    </source>
</evidence>
<proteinExistence type="predicted"/>
<comment type="caution">
    <text evidence="1">The sequence shown here is derived from an EMBL/GenBank/DDBJ whole genome shotgun (WGS) entry which is preliminary data.</text>
</comment>
<evidence type="ECO:0000313" key="1">
    <source>
        <dbReference type="EMBL" id="CAF1320462.1"/>
    </source>
</evidence>
<name>A0A815F5D2_9BILA</name>
<evidence type="ECO:0000313" key="3">
    <source>
        <dbReference type="Proteomes" id="UP000663855"/>
    </source>
</evidence>
<dbReference type="AlphaFoldDB" id="A0A815F5D2"/>
<protein>
    <submittedName>
        <fullName evidence="1">Uncharacterized protein</fullName>
    </submittedName>
</protein>
<reference evidence="1" key="1">
    <citation type="submission" date="2021-02" db="EMBL/GenBank/DDBJ databases">
        <authorList>
            <person name="Nowell W R."/>
        </authorList>
    </citation>
    <scope>NUCLEOTIDE SEQUENCE</scope>
</reference>
<gene>
    <name evidence="1" type="ORF">CJN711_LOCUS17907</name>
    <name evidence="2" type="ORF">MBJ925_LOCUS6969</name>
</gene>
<accession>A0A815F5D2</accession>
<organism evidence="1 3">
    <name type="scientific">Rotaria magnacalcarata</name>
    <dbReference type="NCBI Taxonomy" id="392030"/>
    <lineage>
        <taxon>Eukaryota</taxon>
        <taxon>Metazoa</taxon>
        <taxon>Spiralia</taxon>
        <taxon>Gnathifera</taxon>
        <taxon>Rotifera</taxon>
        <taxon>Eurotatoria</taxon>
        <taxon>Bdelloidea</taxon>
        <taxon>Philodinida</taxon>
        <taxon>Philodinidae</taxon>
        <taxon>Rotaria</taxon>
    </lineage>
</organism>